<reference evidence="1 2" key="1">
    <citation type="submission" date="2018-11" db="EMBL/GenBank/DDBJ databases">
        <authorList>
            <consortium name="Pathogen Informatics"/>
        </authorList>
    </citation>
    <scope>NUCLEOTIDE SEQUENCE [LARGE SCALE GENOMIC DNA]</scope>
</reference>
<sequence>MVNSCFEIASQPYIRIIVPSPRPIRSRPWLLIYLVAVTSQPSSLSYMDGGEFFKLFHWHFMFVSSFGCSNTTLCSDCSGKTSLNSHTAILLSISARHIR</sequence>
<accession>A0A3P7SQY4</accession>
<name>A0A3P7SQY4_9BILA</name>
<dbReference type="AlphaFoldDB" id="A0A3P7SQY4"/>
<evidence type="ECO:0000313" key="1">
    <source>
        <dbReference type="EMBL" id="VDO11890.1"/>
    </source>
</evidence>
<gene>
    <name evidence="1" type="ORF">BTMF_LOCUS2156</name>
</gene>
<organism evidence="1 2">
    <name type="scientific">Brugia timori</name>
    <dbReference type="NCBI Taxonomy" id="42155"/>
    <lineage>
        <taxon>Eukaryota</taxon>
        <taxon>Metazoa</taxon>
        <taxon>Ecdysozoa</taxon>
        <taxon>Nematoda</taxon>
        <taxon>Chromadorea</taxon>
        <taxon>Rhabditida</taxon>
        <taxon>Spirurina</taxon>
        <taxon>Spiruromorpha</taxon>
        <taxon>Filarioidea</taxon>
        <taxon>Onchocercidae</taxon>
        <taxon>Brugia</taxon>
    </lineage>
</organism>
<evidence type="ECO:0000313" key="2">
    <source>
        <dbReference type="Proteomes" id="UP000280834"/>
    </source>
</evidence>
<dbReference type="EMBL" id="UZAG01001697">
    <property type="protein sequence ID" value="VDO11890.1"/>
    <property type="molecule type" value="Genomic_DNA"/>
</dbReference>
<protein>
    <submittedName>
        <fullName evidence="1">Uncharacterized protein</fullName>
    </submittedName>
</protein>
<keyword evidence="2" id="KW-1185">Reference proteome</keyword>
<dbReference type="Proteomes" id="UP000280834">
    <property type="component" value="Unassembled WGS sequence"/>
</dbReference>
<proteinExistence type="predicted"/>